<keyword evidence="3" id="KW-1185">Reference proteome</keyword>
<proteinExistence type="predicted"/>
<dbReference type="KEGG" id="many:MANY_18130"/>
<evidence type="ECO:0000256" key="1">
    <source>
        <dbReference type="SAM" id="MobiDB-lite"/>
    </source>
</evidence>
<protein>
    <submittedName>
        <fullName evidence="2">Uncharacterized protein</fullName>
    </submittedName>
</protein>
<feature type="compositionally biased region" description="Pro residues" evidence="1">
    <location>
        <begin position="89"/>
        <end position="114"/>
    </location>
</feature>
<name>A0A6N4W3F1_9MYCO</name>
<gene>
    <name evidence="2" type="ORF">MANY_18130</name>
</gene>
<evidence type="ECO:0000313" key="2">
    <source>
        <dbReference type="EMBL" id="BBZ76476.1"/>
    </source>
</evidence>
<dbReference type="EMBL" id="AP022620">
    <property type="protein sequence ID" value="BBZ76476.1"/>
    <property type="molecule type" value="Genomic_DNA"/>
</dbReference>
<evidence type="ECO:0000313" key="3">
    <source>
        <dbReference type="Proteomes" id="UP000467249"/>
    </source>
</evidence>
<feature type="region of interest" description="Disordered" evidence="1">
    <location>
        <begin position="84"/>
        <end position="134"/>
    </location>
</feature>
<dbReference type="Proteomes" id="UP000467249">
    <property type="component" value="Chromosome"/>
</dbReference>
<dbReference type="AlphaFoldDB" id="A0A6N4W3F1"/>
<reference evidence="2 3" key="1">
    <citation type="journal article" date="2019" name="Emerg. Microbes Infect.">
        <title>Comprehensive subspecies identification of 175 nontuberculous mycobacteria species based on 7547 genomic profiles.</title>
        <authorList>
            <person name="Matsumoto Y."/>
            <person name="Kinjo T."/>
            <person name="Motooka D."/>
            <person name="Nabeya D."/>
            <person name="Jung N."/>
            <person name="Uechi K."/>
            <person name="Horii T."/>
            <person name="Iida T."/>
            <person name="Fujita J."/>
            <person name="Nakamura S."/>
        </authorList>
    </citation>
    <scope>NUCLEOTIDE SEQUENCE [LARGE SCALE GENOMIC DNA]</scope>
    <source>
        <strain evidence="2 3">JCM 30275</strain>
    </source>
</reference>
<sequence length="134" mass="13551">MSGSSHPDIGPELRALAQAILERLDPAVRAAAAMAANPDSGPGKCQQVWCPVCALAALVNGEQHPMLTVIAEHSVALLTVIRTMAGDTTPPPGPGAPPPSDGAAPDPPAPPPNRYQPIPVIVEDAGGPAPQDLV</sequence>
<accession>A0A6N4W3F1</accession>
<organism evidence="2 3">
    <name type="scientific">Mycolicibacterium anyangense</name>
    <dbReference type="NCBI Taxonomy" id="1431246"/>
    <lineage>
        <taxon>Bacteria</taxon>
        <taxon>Bacillati</taxon>
        <taxon>Actinomycetota</taxon>
        <taxon>Actinomycetes</taxon>
        <taxon>Mycobacteriales</taxon>
        <taxon>Mycobacteriaceae</taxon>
        <taxon>Mycolicibacterium</taxon>
    </lineage>
</organism>